<protein>
    <submittedName>
        <fullName evidence="2">Uncharacterized protein</fullName>
    </submittedName>
</protein>
<feature type="compositionally biased region" description="Basic residues" evidence="1">
    <location>
        <begin position="1"/>
        <end position="10"/>
    </location>
</feature>
<keyword evidence="2" id="KW-0614">Plasmid</keyword>
<dbReference type="EMBL" id="CP000385">
    <property type="protein sequence ID" value="ABG11596.1"/>
    <property type="molecule type" value="Genomic_DNA"/>
</dbReference>
<feature type="region of interest" description="Disordered" evidence="1">
    <location>
        <begin position="1"/>
        <end position="28"/>
    </location>
</feature>
<organism evidence="2">
    <name type="scientific">Mycobacterium sp. (strain MCS)</name>
    <dbReference type="NCBI Taxonomy" id="164756"/>
    <lineage>
        <taxon>Bacteria</taxon>
        <taxon>Bacillati</taxon>
        <taxon>Actinomycetota</taxon>
        <taxon>Actinomycetes</taxon>
        <taxon>Mycobacteriales</taxon>
        <taxon>Mycobacteriaceae</taxon>
        <taxon>Mycobacterium</taxon>
    </lineage>
</organism>
<evidence type="ECO:0000256" key="1">
    <source>
        <dbReference type="SAM" id="MobiDB-lite"/>
    </source>
</evidence>
<accession>A0A5Q5BSV2</accession>
<dbReference type="AlphaFoldDB" id="A0A5Q5BSV2"/>
<reference evidence="2" key="1">
    <citation type="submission" date="2006-06" db="EMBL/GenBank/DDBJ databases">
        <title>Complete sequence of plasmid of Mycobacterium sp. MCS.</title>
        <authorList>
            <consortium name="US DOE Joint Genome Institute"/>
            <person name="Copeland A."/>
            <person name="Lucas S."/>
            <person name="Lapidus A."/>
            <person name="Barry K."/>
            <person name="Detter J.C."/>
            <person name="Glavina del Rio T."/>
            <person name="Hammon N."/>
            <person name="Israni S."/>
            <person name="Dalin E."/>
            <person name="Tice H."/>
            <person name="Pitluck S."/>
            <person name="Martinez M."/>
            <person name="Schmutz J."/>
            <person name="Larimer F."/>
            <person name="Land M."/>
            <person name="Hauser L."/>
            <person name="Kyrpides N."/>
            <person name="Kim E."/>
            <person name="Miller C.D."/>
            <person name="Hughes J.E."/>
            <person name="Anderson A.J."/>
            <person name="Sims R.C."/>
            <person name="Richardson P."/>
        </authorList>
    </citation>
    <scope>NUCLEOTIDE SEQUENCE [LARGE SCALE GENOMIC DNA]</scope>
    <source>
        <strain evidence="2">MCS</strain>
        <plasmid evidence="2">Plasmid1</plasmid>
    </source>
</reference>
<geneLocation type="plasmid" evidence="2">
    <name>Plasmid1</name>
</geneLocation>
<gene>
    <name evidence="2" type="ordered locus">Mmcs_5496</name>
</gene>
<name>A0A5Q5BSV2_MYCSS</name>
<proteinExistence type="predicted"/>
<sequence>MESRCRHRRAARQDPPPAARASMTKARRSPWLDDRAALLVRLLADRHGLTLSHDVARQDISDDLDHVARLMRIGRQAAKVYVTDDVISGLADRIAAGVAEASGVVDLTTERRKRRR</sequence>
<evidence type="ECO:0000313" key="2">
    <source>
        <dbReference type="EMBL" id="ABG11596.1"/>
    </source>
</evidence>
<dbReference type="KEGG" id="mmc:Mmcs_5496"/>